<dbReference type="EMBL" id="BPLR01003214">
    <property type="protein sequence ID" value="GIX82178.1"/>
    <property type="molecule type" value="Genomic_DNA"/>
</dbReference>
<dbReference type="Proteomes" id="UP001054945">
    <property type="component" value="Unassembled WGS sequence"/>
</dbReference>
<reference evidence="2 3" key="1">
    <citation type="submission" date="2021-06" db="EMBL/GenBank/DDBJ databases">
        <title>Caerostris extrusa draft genome.</title>
        <authorList>
            <person name="Kono N."/>
            <person name="Arakawa K."/>
        </authorList>
    </citation>
    <scope>NUCLEOTIDE SEQUENCE [LARGE SCALE GENOMIC DNA]</scope>
</reference>
<protein>
    <submittedName>
        <fullName evidence="2">Uncharacterized protein</fullName>
    </submittedName>
</protein>
<accession>A0AAV4NCG3</accession>
<gene>
    <name evidence="2" type="ORF">CEXT_8471</name>
</gene>
<evidence type="ECO:0000313" key="3">
    <source>
        <dbReference type="Proteomes" id="UP001054945"/>
    </source>
</evidence>
<keyword evidence="3" id="KW-1185">Reference proteome</keyword>
<sequence length="72" mass="7907">MPPLSISRKRRPPLPHWGGSSIEPTTPRMNLSAANSCFYSSIIESPQPPGGVLVQWHSGLDPSKQFMRATGY</sequence>
<dbReference type="AlphaFoldDB" id="A0AAV4NCG3"/>
<evidence type="ECO:0000313" key="2">
    <source>
        <dbReference type="EMBL" id="GIX82178.1"/>
    </source>
</evidence>
<proteinExistence type="predicted"/>
<organism evidence="2 3">
    <name type="scientific">Caerostris extrusa</name>
    <name type="common">Bark spider</name>
    <name type="synonym">Caerostris bankana</name>
    <dbReference type="NCBI Taxonomy" id="172846"/>
    <lineage>
        <taxon>Eukaryota</taxon>
        <taxon>Metazoa</taxon>
        <taxon>Ecdysozoa</taxon>
        <taxon>Arthropoda</taxon>
        <taxon>Chelicerata</taxon>
        <taxon>Arachnida</taxon>
        <taxon>Araneae</taxon>
        <taxon>Araneomorphae</taxon>
        <taxon>Entelegynae</taxon>
        <taxon>Araneoidea</taxon>
        <taxon>Araneidae</taxon>
        <taxon>Caerostris</taxon>
    </lineage>
</organism>
<feature type="region of interest" description="Disordered" evidence="1">
    <location>
        <begin position="1"/>
        <end position="27"/>
    </location>
</feature>
<name>A0AAV4NCG3_CAEEX</name>
<evidence type="ECO:0000256" key="1">
    <source>
        <dbReference type="SAM" id="MobiDB-lite"/>
    </source>
</evidence>
<comment type="caution">
    <text evidence="2">The sequence shown here is derived from an EMBL/GenBank/DDBJ whole genome shotgun (WGS) entry which is preliminary data.</text>
</comment>